<proteinExistence type="predicted"/>
<keyword evidence="2" id="KW-1133">Transmembrane helix</keyword>
<keyword evidence="4" id="KW-1185">Reference proteome</keyword>
<feature type="region of interest" description="Disordered" evidence="1">
    <location>
        <begin position="58"/>
        <end position="97"/>
    </location>
</feature>
<keyword evidence="2" id="KW-0472">Membrane</keyword>
<comment type="caution">
    <text evidence="3">The sequence shown here is derived from an EMBL/GenBank/DDBJ whole genome shotgun (WGS) entry which is preliminary data.</text>
</comment>
<name>A0ABQ3UPS3_9CHLR</name>
<dbReference type="EMBL" id="BNJG01000001">
    <property type="protein sequence ID" value="GHO54756.1"/>
    <property type="molecule type" value="Genomic_DNA"/>
</dbReference>
<evidence type="ECO:0000313" key="4">
    <source>
        <dbReference type="Proteomes" id="UP000654345"/>
    </source>
</evidence>
<sequence length="97" mass="11099">MNPTLITYLGLIVALAILGWGGLVLLRYYHKPRASTRQHTRKLDAWVPFNPISSSEEEYLEAIGEDEEDSSSRLHARARQNGHSQNGHYNTEHKQTR</sequence>
<gene>
    <name evidence="3" type="ORF">KSB_32310</name>
</gene>
<feature type="transmembrane region" description="Helical" evidence="2">
    <location>
        <begin position="6"/>
        <end position="29"/>
    </location>
</feature>
<evidence type="ECO:0000256" key="1">
    <source>
        <dbReference type="SAM" id="MobiDB-lite"/>
    </source>
</evidence>
<evidence type="ECO:0000313" key="3">
    <source>
        <dbReference type="EMBL" id="GHO54756.1"/>
    </source>
</evidence>
<protein>
    <submittedName>
        <fullName evidence="3">Uncharacterized protein</fullName>
    </submittedName>
</protein>
<evidence type="ECO:0000256" key="2">
    <source>
        <dbReference type="SAM" id="Phobius"/>
    </source>
</evidence>
<keyword evidence="2" id="KW-0812">Transmembrane</keyword>
<accession>A0ABQ3UPS3</accession>
<dbReference type="Proteomes" id="UP000654345">
    <property type="component" value="Unassembled WGS sequence"/>
</dbReference>
<reference evidence="3 4" key="1">
    <citation type="journal article" date="2021" name="Int. J. Syst. Evol. Microbiol.">
        <title>Reticulibacter mediterranei gen. nov., sp. nov., within the new family Reticulibacteraceae fam. nov., and Ktedonospora formicarum gen. nov., sp. nov., Ktedonobacter robiniae sp. nov., Dictyobacter formicarum sp. nov. and Dictyobacter arantiisoli sp. nov., belonging to the class Ktedonobacteria.</title>
        <authorList>
            <person name="Yabe S."/>
            <person name="Zheng Y."/>
            <person name="Wang C.M."/>
            <person name="Sakai Y."/>
            <person name="Abe K."/>
            <person name="Yokota A."/>
            <person name="Donadio S."/>
            <person name="Cavaletti L."/>
            <person name="Monciardini P."/>
        </authorList>
    </citation>
    <scope>NUCLEOTIDE SEQUENCE [LARGE SCALE GENOMIC DNA]</scope>
    <source>
        <strain evidence="3 4">SOSP1-30</strain>
    </source>
</reference>
<feature type="compositionally biased region" description="Acidic residues" evidence="1">
    <location>
        <begin position="58"/>
        <end position="69"/>
    </location>
</feature>
<dbReference type="RefSeq" id="WP_201371430.1">
    <property type="nucleotide sequence ID" value="NZ_BNJG01000001.1"/>
</dbReference>
<organism evidence="3 4">
    <name type="scientific">Ktedonobacter robiniae</name>
    <dbReference type="NCBI Taxonomy" id="2778365"/>
    <lineage>
        <taxon>Bacteria</taxon>
        <taxon>Bacillati</taxon>
        <taxon>Chloroflexota</taxon>
        <taxon>Ktedonobacteria</taxon>
        <taxon>Ktedonobacterales</taxon>
        <taxon>Ktedonobacteraceae</taxon>
        <taxon>Ktedonobacter</taxon>
    </lineage>
</organism>